<accession>M2YGE0</accession>
<reference evidence="1 2" key="1">
    <citation type="journal article" date="2013" name="Genome Announc.">
        <title>Draft Genome Sequence of Rhodococcus ruber Strain BKS 20-38.</title>
        <authorList>
            <person name="Bala M."/>
            <person name="Kumar S."/>
            <person name="Raghava G.P."/>
            <person name="Mayilraj S."/>
        </authorList>
    </citation>
    <scope>NUCLEOTIDE SEQUENCE [LARGE SCALE GENOMIC DNA]</scope>
    <source>
        <strain evidence="1 2">BKS 20-38</strain>
    </source>
</reference>
<dbReference type="EMBL" id="AOEX01000093">
    <property type="protein sequence ID" value="EME53767.1"/>
    <property type="molecule type" value="Genomic_DNA"/>
</dbReference>
<name>M2YGE0_9NOCA</name>
<gene>
    <name evidence="1" type="ORF">G352_24046</name>
</gene>
<evidence type="ECO:0000313" key="1">
    <source>
        <dbReference type="EMBL" id="EME53767.1"/>
    </source>
</evidence>
<keyword evidence="2" id="KW-1185">Reference proteome</keyword>
<organism evidence="1 2">
    <name type="scientific">Rhodococcus ruber BKS 20-38</name>
    <dbReference type="NCBI Taxonomy" id="1278076"/>
    <lineage>
        <taxon>Bacteria</taxon>
        <taxon>Bacillati</taxon>
        <taxon>Actinomycetota</taxon>
        <taxon>Actinomycetes</taxon>
        <taxon>Mycobacteriales</taxon>
        <taxon>Nocardiaceae</taxon>
        <taxon>Rhodococcus</taxon>
    </lineage>
</organism>
<dbReference type="AlphaFoldDB" id="M2YGE0"/>
<sequence>MNPAYMTMAEVAEALALRPATVKKRRMNRECHPFFRKAFKTGPSANSPLLWHRADVDEYVRELTGRGLGGAA</sequence>
<comment type="caution">
    <text evidence="1">The sequence shown here is derived from an EMBL/GenBank/DDBJ whole genome shotgun (WGS) entry which is preliminary data.</text>
</comment>
<dbReference type="Proteomes" id="UP000011731">
    <property type="component" value="Unassembled WGS sequence"/>
</dbReference>
<proteinExistence type="predicted"/>
<dbReference type="PATRIC" id="fig|1278076.4.peg.4928"/>
<evidence type="ECO:0000313" key="2">
    <source>
        <dbReference type="Proteomes" id="UP000011731"/>
    </source>
</evidence>
<protein>
    <submittedName>
        <fullName evidence="1">Uncharacterized protein</fullName>
    </submittedName>
</protein>